<protein>
    <recommendedName>
        <fullName evidence="3">Addiction module toxin RelE</fullName>
    </recommendedName>
</protein>
<evidence type="ECO:0000313" key="2">
    <source>
        <dbReference type="Proteomes" id="UP001404956"/>
    </source>
</evidence>
<dbReference type="RefSeq" id="WP_345454762.1">
    <property type="nucleotide sequence ID" value="NZ_BAABRV010000005.1"/>
</dbReference>
<evidence type="ECO:0000313" key="1">
    <source>
        <dbReference type="EMBL" id="GAA5533914.1"/>
    </source>
</evidence>
<sequence length="118" mass="13209">MERPLKWVPGSKAELLAMPEGVIDMIGYVLGEVQHHRSHPSIKTLTGLPGVHAIRVNDESGTYRAVYVVNLPSAVYVLHCFQKKSNTGIATPQHVIALIRQRLKLAQEADRDHRDRPL</sequence>
<dbReference type="Proteomes" id="UP001404956">
    <property type="component" value="Unassembled WGS sequence"/>
</dbReference>
<dbReference type="Pfam" id="PF05973">
    <property type="entry name" value="Gp49"/>
    <property type="match status" value="1"/>
</dbReference>
<keyword evidence="2" id="KW-1185">Reference proteome</keyword>
<accession>A0ABP9XEY1</accession>
<proteinExistence type="predicted"/>
<reference evidence="1 2" key="1">
    <citation type="submission" date="2024-02" db="EMBL/GenBank/DDBJ databases">
        <title>Deinococcus aluminii NBRC 112889.</title>
        <authorList>
            <person name="Ichikawa N."/>
            <person name="Katano-Makiyama Y."/>
            <person name="Hidaka K."/>
        </authorList>
    </citation>
    <scope>NUCLEOTIDE SEQUENCE [LARGE SCALE GENOMIC DNA]</scope>
    <source>
        <strain evidence="1 2">NBRC 112889</strain>
    </source>
</reference>
<dbReference type="InterPro" id="IPR009241">
    <property type="entry name" value="HigB-like"/>
</dbReference>
<organism evidence="1 2">
    <name type="scientific">Deinococcus aluminii</name>
    <dbReference type="NCBI Taxonomy" id="1656885"/>
    <lineage>
        <taxon>Bacteria</taxon>
        <taxon>Thermotogati</taxon>
        <taxon>Deinococcota</taxon>
        <taxon>Deinococci</taxon>
        <taxon>Deinococcales</taxon>
        <taxon>Deinococcaceae</taxon>
        <taxon>Deinococcus</taxon>
    </lineage>
</organism>
<name>A0ABP9XEY1_9DEIO</name>
<gene>
    <name evidence="1" type="ORF">Dalu01_02322</name>
</gene>
<comment type="caution">
    <text evidence="1">The sequence shown here is derived from an EMBL/GenBank/DDBJ whole genome shotgun (WGS) entry which is preliminary data.</text>
</comment>
<dbReference type="EMBL" id="BAABRV010000005">
    <property type="protein sequence ID" value="GAA5533914.1"/>
    <property type="molecule type" value="Genomic_DNA"/>
</dbReference>
<evidence type="ECO:0008006" key="3">
    <source>
        <dbReference type="Google" id="ProtNLM"/>
    </source>
</evidence>